<feature type="compositionally biased region" description="Polar residues" evidence="1">
    <location>
        <begin position="55"/>
        <end position="68"/>
    </location>
</feature>
<feature type="compositionally biased region" description="Polar residues" evidence="1">
    <location>
        <begin position="104"/>
        <end position="114"/>
    </location>
</feature>
<evidence type="ECO:0000256" key="1">
    <source>
        <dbReference type="SAM" id="MobiDB-lite"/>
    </source>
</evidence>
<keyword evidence="2" id="KW-0472">Membrane</keyword>
<keyword evidence="2" id="KW-0812">Transmembrane</keyword>
<name>A0A9X9M8E4_GULGU</name>
<keyword evidence="4" id="KW-1185">Reference proteome</keyword>
<dbReference type="Proteomes" id="UP000269945">
    <property type="component" value="Unassembled WGS sequence"/>
</dbReference>
<accession>A0A9X9M8E4</accession>
<organism evidence="3 4">
    <name type="scientific">Gulo gulo</name>
    <name type="common">Wolverine</name>
    <name type="synonym">Gluton</name>
    <dbReference type="NCBI Taxonomy" id="48420"/>
    <lineage>
        <taxon>Eukaryota</taxon>
        <taxon>Metazoa</taxon>
        <taxon>Chordata</taxon>
        <taxon>Craniata</taxon>
        <taxon>Vertebrata</taxon>
        <taxon>Euteleostomi</taxon>
        <taxon>Mammalia</taxon>
        <taxon>Eutheria</taxon>
        <taxon>Laurasiatheria</taxon>
        <taxon>Carnivora</taxon>
        <taxon>Caniformia</taxon>
        <taxon>Musteloidea</taxon>
        <taxon>Mustelidae</taxon>
        <taxon>Guloninae</taxon>
        <taxon>Gulo</taxon>
    </lineage>
</organism>
<dbReference type="AlphaFoldDB" id="A0A9X9M8E4"/>
<evidence type="ECO:0000256" key="2">
    <source>
        <dbReference type="SAM" id="Phobius"/>
    </source>
</evidence>
<evidence type="ECO:0000313" key="4">
    <source>
        <dbReference type="Proteomes" id="UP000269945"/>
    </source>
</evidence>
<feature type="region of interest" description="Disordered" evidence="1">
    <location>
        <begin position="40"/>
        <end position="76"/>
    </location>
</feature>
<dbReference type="EMBL" id="CYRY02044282">
    <property type="protein sequence ID" value="VCX39154.1"/>
    <property type="molecule type" value="Genomic_DNA"/>
</dbReference>
<proteinExistence type="predicted"/>
<feature type="compositionally biased region" description="Basic and acidic residues" evidence="1">
    <location>
        <begin position="40"/>
        <end position="50"/>
    </location>
</feature>
<sequence length="144" mass="15537">SQGPGLTWDGSFRDFGLIPSSSSLLLLSWCSVRDTRTGREKRMVRDRCDPEPLNPQISCTGRASNPRNISEDPPSEGKARAIVCLYPSNELLNAALPPAPDLSTAASHEATVTQEAAEDRSSHPTLHAHVCPREALEDIACSSD</sequence>
<gene>
    <name evidence="3" type="ORF">BN2614_LOCUS3</name>
</gene>
<protein>
    <submittedName>
        <fullName evidence="3">Uncharacterized protein</fullName>
    </submittedName>
</protein>
<keyword evidence="2" id="KW-1133">Transmembrane helix</keyword>
<reference evidence="3 4" key="1">
    <citation type="submission" date="2018-10" db="EMBL/GenBank/DDBJ databases">
        <authorList>
            <person name="Ekblom R."/>
            <person name="Jareborg N."/>
        </authorList>
    </citation>
    <scope>NUCLEOTIDE SEQUENCE [LARGE SCALE GENOMIC DNA]</scope>
    <source>
        <tissue evidence="3">Muscle</tissue>
    </source>
</reference>
<feature type="non-terminal residue" evidence="3">
    <location>
        <position position="1"/>
    </location>
</feature>
<feature type="transmembrane region" description="Helical" evidence="2">
    <location>
        <begin position="15"/>
        <end position="32"/>
    </location>
</feature>
<comment type="caution">
    <text evidence="3">The sequence shown here is derived from an EMBL/GenBank/DDBJ whole genome shotgun (WGS) entry which is preliminary data.</text>
</comment>
<feature type="region of interest" description="Disordered" evidence="1">
    <location>
        <begin position="97"/>
        <end position="129"/>
    </location>
</feature>
<evidence type="ECO:0000313" key="3">
    <source>
        <dbReference type="EMBL" id="VCX39154.1"/>
    </source>
</evidence>